<proteinExistence type="predicted"/>
<reference evidence="1" key="1">
    <citation type="submission" date="2023-02" db="EMBL/GenBank/DDBJ databases">
        <title>Genome of toxic invasive species Heracleum sosnowskyi carries increased number of genes despite the absence of recent whole-genome duplications.</title>
        <authorList>
            <person name="Schelkunov M."/>
            <person name="Shtratnikova V."/>
            <person name="Makarenko M."/>
            <person name="Klepikova A."/>
            <person name="Omelchenko D."/>
            <person name="Novikova G."/>
            <person name="Obukhova E."/>
            <person name="Bogdanov V."/>
            <person name="Penin A."/>
            <person name="Logacheva M."/>
        </authorList>
    </citation>
    <scope>NUCLEOTIDE SEQUENCE</scope>
    <source>
        <strain evidence="1">Hsosn_3</strain>
        <tissue evidence="1">Leaf</tissue>
    </source>
</reference>
<dbReference type="Proteomes" id="UP001237642">
    <property type="component" value="Unassembled WGS sequence"/>
</dbReference>
<dbReference type="PANTHER" id="PTHR31110:SF2">
    <property type="entry name" value="PESTICIDAL CRYSTAL CRY8BA PROTEIN"/>
    <property type="match status" value="1"/>
</dbReference>
<dbReference type="PANTHER" id="PTHR31110">
    <property type="entry name" value="PESTICIDAL CRYSTAL CRY8BA PROTEIN"/>
    <property type="match status" value="1"/>
</dbReference>
<evidence type="ECO:0000313" key="2">
    <source>
        <dbReference type="Proteomes" id="UP001237642"/>
    </source>
</evidence>
<dbReference type="EMBL" id="JAUIZM010000003">
    <property type="protein sequence ID" value="KAK1393352.1"/>
    <property type="molecule type" value="Genomic_DNA"/>
</dbReference>
<organism evidence="1 2">
    <name type="scientific">Heracleum sosnowskyi</name>
    <dbReference type="NCBI Taxonomy" id="360622"/>
    <lineage>
        <taxon>Eukaryota</taxon>
        <taxon>Viridiplantae</taxon>
        <taxon>Streptophyta</taxon>
        <taxon>Embryophyta</taxon>
        <taxon>Tracheophyta</taxon>
        <taxon>Spermatophyta</taxon>
        <taxon>Magnoliopsida</taxon>
        <taxon>eudicotyledons</taxon>
        <taxon>Gunneridae</taxon>
        <taxon>Pentapetalae</taxon>
        <taxon>asterids</taxon>
        <taxon>campanulids</taxon>
        <taxon>Apiales</taxon>
        <taxon>Apiaceae</taxon>
        <taxon>Apioideae</taxon>
        <taxon>apioid superclade</taxon>
        <taxon>Tordylieae</taxon>
        <taxon>Tordyliinae</taxon>
        <taxon>Heracleum</taxon>
    </lineage>
</organism>
<name>A0AAD8IWF6_9APIA</name>
<protein>
    <submittedName>
        <fullName evidence="1">Uncharacterized protein</fullName>
    </submittedName>
</protein>
<dbReference type="AlphaFoldDB" id="A0AAD8IWF6"/>
<sequence>MPSAAAAVATYGFERKTRTTSLQNNIRQETPKMSGRVAASAENGVPLSSFPARLPTFHASALGPWHAVITYDACVRLCLHAWAKGCMEAPMFLENECALLRNTFGLQQVLVVQFER</sequence>
<reference evidence="1" key="2">
    <citation type="submission" date="2023-05" db="EMBL/GenBank/DDBJ databases">
        <authorList>
            <person name="Schelkunov M.I."/>
        </authorList>
    </citation>
    <scope>NUCLEOTIDE SEQUENCE</scope>
    <source>
        <strain evidence="1">Hsosn_3</strain>
        <tissue evidence="1">Leaf</tissue>
    </source>
</reference>
<evidence type="ECO:0000313" key="1">
    <source>
        <dbReference type="EMBL" id="KAK1393352.1"/>
    </source>
</evidence>
<accession>A0AAD8IWF6</accession>
<keyword evidence="2" id="KW-1185">Reference proteome</keyword>
<comment type="caution">
    <text evidence="1">The sequence shown here is derived from an EMBL/GenBank/DDBJ whole genome shotgun (WGS) entry which is preliminary data.</text>
</comment>
<gene>
    <name evidence="1" type="ORF">POM88_012408</name>
</gene>